<dbReference type="EMBL" id="CM000142">
    <property type="protein sequence ID" value="EEE62722.1"/>
    <property type="molecule type" value="Genomic_DNA"/>
</dbReference>
<proteinExistence type="predicted"/>
<dbReference type="AlphaFoldDB" id="B9FN30"/>
<evidence type="ECO:0000313" key="2">
    <source>
        <dbReference type="EMBL" id="EEE62722.1"/>
    </source>
</evidence>
<sequence length="127" mass="13818">MEMEDIEDVLGPSRLTGGGAPPGLRLPLTVVAMKPKHLRSSRVTQTRPQPEAWILRMQDTNKIQPNVLKESKYYTCRINKSVEDGRVAVGALEPAIGDGAVGGLGKVDAVPDEVVGRWCKQSKAERV</sequence>
<accession>B9FN30</accession>
<dbReference type="Proteomes" id="UP000007752">
    <property type="component" value="Chromosome 5"/>
</dbReference>
<reference evidence="2" key="1">
    <citation type="journal article" date="2005" name="PLoS Biol.">
        <title>The genomes of Oryza sativa: a history of duplications.</title>
        <authorList>
            <person name="Yu J."/>
            <person name="Wang J."/>
            <person name="Lin W."/>
            <person name="Li S."/>
            <person name="Li H."/>
            <person name="Zhou J."/>
            <person name="Ni P."/>
            <person name="Dong W."/>
            <person name="Hu S."/>
            <person name="Zeng C."/>
            <person name="Zhang J."/>
            <person name="Zhang Y."/>
            <person name="Li R."/>
            <person name="Xu Z."/>
            <person name="Li S."/>
            <person name="Li X."/>
            <person name="Zheng H."/>
            <person name="Cong L."/>
            <person name="Lin L."/>
            <person name="Yin J."/>
            <person name="Geng J."/>
            <person name="Li G."/>
            <person name="Shi J."/>
            <person name="Liu J."/>
            <person name="Lv H."/>
            <person name="Li J."/>
            <person name="Wang J."/>
            <person name="Deng Y."/>
            <person name="Ran L."/>
            <person name="Shi X."/>
            <person name="Wang X."/>
            <person name="Wu Q."/>
            <person name="Li C."/>
            <person name="Ren X."/>
            <person name="Wang J."/>
            <person name="Wang X."/>
            <person name="Li D."/>
            <person name="Liu D."/>
            <person name="Zhang X."/>
            <person name="Ji Z."/>
            <person name="Zhao W."/>
            <person name="Sun Y."/>
            <person name="Zhang Z."/>
            <person name="Bao J."/>
            <person name="Han Y."/>
            <person name="Dong L."/>
            <person name="Ji J."/>
            <person name="Chen P."/>
            <person name="Wu S."/>
            <person name="Liu J."/>
            <person name="Xiao Y."/>
            <person name="Bu D."/>
            <person name="Tan J."/>
            <person name="Yang L."/>
            <person name="Ye C."/>
            <person name="Zhang J."/>
            <person name="Xu J."/>
            <person name="Zhou Y."/>
            <person name="Yu Y."/>
            <person name="Zhang B."/>
            <person name="Zhuang S."/>
            <person name="Wei H."/>
            <person name="Liu B."/>
            <person name="Lei M."/>
            <person name="Yu H."/>
            <person name="Li Y."/>
            <person name="Xu H."/>
            <person name="Wei S."/>
            <person name="He X."/>
            <person name="Fang L."/>
            <person name="Zhang Z."/>
            <person name="Zhang Y."/>
            <person name="Huang X."/>
            <person name="Su Z."/>
            <person name="Tong W."/>
            <person name="Li J."/>
            <person name="Tong Z."/>
            <person name="Li S."/>
            <person name="Ye J."/>
            <person name="Wang L."/>
            <person name="Fang L."/>
            <person name="Lei T."/>
            <person name="Chen C."/>
            <person name="Chen H."/>
            <person name="Xu Z."/>
            <person name="Li H."/>
            <person name="Huang H."/>
            <person name="Zhang F."/>
            <person name="Xu H."/>
            <person name="Li N."/>
            <person name="Zhao C."/>
            <person name="Li S."/>
            <person name="Dong L."/>
            <person name="Huang Y."/>
            <person name="Li L."/>
            <person name="Xi Y."/>
            <person name="Qi Q."/>
            <person name="Li W."/>
            <person name="Zhang B."/>
            <person name="Hu W."/>
            <person name="Zhang Y."/>
            <person name="Tian X."/>
            <person name="Jiao Y."/>
            <person name="Liang X."/>
            <person name="Jin J."/>
            <person name="Gao L."/>
            <person name="Zheng W."/>
            <person name="Hao B."/>
            <person name="Liu S."/>
            <person name="Wang W."/>
            <person name="Yuan L."/>
            <person name="Cao M."/>
            <person name="McDermott J."/>
            <person name="Samudrala R."/>
            <person name="Wang J."/>
            <person name="Wong G.K."/>
            <person name="Yang H."/>
        </authorList>
    </citation>
    <scope>NUCLEOTIDE SEQUENCE [LARGE SCALE GENOMIC DNA]</scope>
</reference>
<organism evidence="2">
    <name type="scientific">Oryza sativa subsp. japonica</name>
    <name type="common">Rice</name>
    <dbReference type="NCBI Taxonomy" id="39947"/>
    <lineage>
        <taxon>Eukaryota</taxon>
        <taxon>Viridiplantae</taxon>
        <taxon>Streptophyta</taxon>
        <taxon>Embryophyta</taxon>
        <taxon>Tracheophyta</taxon>
        <taxon>Spermatophyta</taxon>
        <taxon>Magnoliopsida</taxon>
        <taxon>Liliopsida</taxon>
        <taxon>Poales</taxon>
        <taxon>Poaceae</taxon>
        <taxon>BOP clade</taxon>
        <taxon>Oryzoideae</taxon>
        <taxon>Oryzeae</taxon>
        <taxon>Oryzinae</taxon>
        <taxon>Oryza</taxon>
        <taxon>Oryza sativa</taxon>
    </lineage>
</organism>
<feature type="region of interest" description="Disordered" evidence="1">
    <location>
        <begin position="1"/>
        <end position="22"/>
    </location>
</feature>
<protein>
    <submittedName>
        <fullName evidence="2">Uncharacterized protein</fullName>
    </submittedName>
</protein>
<reference evidence="2" key="2">
    <citation type="submission" date="2008-12" db="EMBL/GenBank/DDBJ databases">
        <title>Improved gene annotation of the rice (Oryza sativa) genomes.</title>
        <authorList>
            <person name="Wang J."/>
            <person name="Li R."/>
            <person name="Fan W."/>
            <person name="Huang Q."/>
            <person name="Zhang J."/>
            <person name="Zhou Y."/>
            <person name="Hu Y."/>
            <person name="Zi S."/>
            <person name="Li J."/>
            <person name="Ni P."/>
            <person name="Zheng H."/>
            <person name="Zhang Y."/>
            <person name="Zhao M."/>
            <person name="Hao Q."/>
            <person name="McDermott J."/>
            <person name="Samudrala R."/>
            <person name="Kristiansen K."/>
            <person name="Wong G.K.-S."/>
        </authorList>
    </citation>
    <scope>NUCLEOTIDE SEQUENCE</scope>
</reference>
<evidence type="ECO:0000256" key="1">
    <source>
        <dbReference type="SAM" id="MobiDB-lite"/>
    </source>
</evidence>
<name>B9FN30_ORYSJ</name>
<gene>
    <name evidence="2" type="ORF">OsJ_17525</name>
</gene>